<evidence type="ECO:0000256" key="1">
    <source>
        <dbReference type="SAM" id="MobiDB-lite"/>
    </source>
</evidence>
<proteinExistence type="predicted"/>
<gene>
    <name evidence="2" type="ORF">GCM10008960_24120</name>
</gene>
<accession>A0ABQ2S4P4</accession>
<feature type="compositionally biased region" description="Polar residues" evidence="1">
    <location>
        <begin position="10"/>
        <end position="22"/>
    </location>
</feature>
<name>A0ABQ2S4P4_9DEIO</name>
<reference evidence="3" key="1">
    <citation type="journal article" date="2019" name="Int. J. Syst. Evol. Microbiol.">
        <title>The Global Catalogue of Microorganisms (GCM) 10K type strain sequencing project: providing services to taxonomists for standard genome sequencing and annotation.</title>
        <authorList>
            <consortium name="The Broad Institute Genomics Platform"/>
            <consortium name="The Broad Institute Genome Sequencing Center for Infectious Disease"/>
            <person name="Wu L."/>
            <person name="Ma J."/>
        </authorList>
    </citation>
    <scope>NUCLEOTIDE SEQUENCE [LARGE SCALE GENOMIC DNA]</scope>
    <source>
        <strain evidence="3">JCM 31405</strain>
    </source>
</reference>
<organism evidence="2 3">
    <name type="scientific">Deinococcus sedimenti</name>
    <dbReference type="NCBI Taxonomy" id="1867090"/>
    <lineage>
        <taxon>Bacteria</taxon>
        <taxon>Thermotogati</taxon>
        <taxon>Deinococcota</taxon>
        <taxon>Deinococci</taxon>
        <taxon>Deinococcales</taxon>
        <taxon>Deinococcaceae</taxon>
        <taxon>Deinococcus</taxon>
    </lineage>
</organism>
<dbReference type="EMBL" id="BMQN01000005">
    <property type="protein sequence ID" value="GGR96449.1"/>
    <property type="molecule type" value="Genomic_DNA"/>
</dbReference>
<dbReference type="SUPFAM" id="SSF46785">
    <property type="entry name" value="Winged helix' DNA-binding domain"/>
    <property type="match status" value="1"/>
</dbReference>
<evidence type="ECO:0000313" key="3">
    <source>
        <dbReference type="Proteomes" id="UP000644548"/>
    </source>
</evidence>
<dbReference type="Proteomes" id="UP000644548">
    <property type="component" value="Unassembled WGS sequence"/>
</dbReference>
<dbReference type="InterPro" id="IPR036388">
    <property type="entry name" value="WH-like_DNA-bd_sf"/>
</dbReference>
<feature type="region of interest" description="Disordered" evidence="1">
    <location>
        <begin position="1"/>
        <end position="37"/>
    </location>
</feature>
<comment type="caution">
    <text evidence="2">The sequence shown here is derived from an EMBL/GenBank/DDBJ whole genome shotgun (WGS) entry which is preliminary data.</text>
</comment>
<evidence type="ECO:0000313" key="2">
    <source>
        <dbReference type="EMBL" id="GGR96449.1"/>
    </source>
</evidence>
<dbReference type="Gene3D" id="1.10.10.10">
    <property type="entry name" value="Winged helix-like DNA-binding domain superfamily/Winged helix DNA-binding domain"/>
    <property type="match status" value="1"/>
</dbReference>
<dbReference type="InterPro" id="IPR036390">
    <property type="entry name" value="WH_DNA-bd_sf"/>
</dbReference>
<sequence length="263" mass="29377">MLGSVRRTLVNMTRPDSPSSAVSPEASGAPTDSGGWQRLDDPAAARVLADAYTRQFFEPFIYRERRVSDVARELGVSTNAMLYRARQFQRLGLLVVTRTEARAGRAVQHYRASSRRYFVPFAATDAATVQALYEESLDNSRRSVLDALTRAWGELADDPRWFGLYTAGDERGLHSHVLLPFPPPQPPSRGGAGLLDALLGDAFPALWDNTTHLHLRPEDAKALQRELRDLHRRFKALSVPDGERHLLRLTLVPLPTDSSLPRE</sequence>
<protein>
    <submittedName>
        <fullName evidence="2">Uncharacterized protein</fullName>
    </submittedName>
</protein>
<keyword evidence="3" id="KW-1185">Reference proteome</keyword>